<protein>
    <submittedName>
        <fullName evidence="1">Uncharacterized protein</fullName>
    </submittedName>
</protein>
<dbReference type="STRING" id="927083.DB32_008016"/>
<evidence type="ECO:0000313" key="1">
    <source>
        <dbReference type="EMBL" id="AKF10867.1"/>
    </source>
</evidence>
<gene>
    <name evidence="1" type="ORF">DB32_008016</name>
</gene>
<dbReference type="KEGG" id="samy:DB32_008016"/>
<accession>A0A0F6W9J8</accession>
<name>A0A0F6W9J8_9BACT</name>
<organism evidence="1 2">
    <name type="scientific">Sandaracinus amylolyticus</name>
    <dbReference type="NCBI Taxonomy" id="927083"/>
    <lineage>
        <taxon>Bacteria</taxon>
        <taxon>Pseudomonadati</taxon>
        <taxon>Myxococcota</taxon>
        <taxon>Polyangia</taxon>
        <taxon>Polyangiales</taxon>
        <taxon>Sandaracinaceae</taxon>
        <taxon>Sandaracinus</taxon>
    </lineage>
</organism>
<dbReference type="Proteomes" id="UP000034883">
    <property type="component" value="Chromosome"/>
</dbReference>
<evidence type="ECO:0000313" key="2">
    <source>
        <dbReference type="Proteomes" id="UP000034883"/>
    </source>
</evidence>
<dbReference type="EMBL" id="CP011125">
    <property type="protein sequence ID" value="AKF10867.1"/>
    <property type="molecule type" value="Genomic_DNA"/>
</dbReference>
<dbReference type="AlphaFoldDB" id="A0A0F6W9J8"/>
<keyword evidence="2" id="KW-1185">Reference proteome</keyword>
<sequence>MRHAARALATAALARVAAAPRTSADDVAFAALLTHARRAHDVEGDDTFADAAE</sequence>
<reference evidence="1 2" key="1">
    <citation type="submission" date="2015-03" db="EMBL/GenBank/DDBJ databases">
        <title>Genome assembly of Sandaracinus amylolyticus DSM 53668.</title>
        <authorList>
            <person name="Sharma G."/>
            <person name="Subramanian S."/>
        </authorList>
    </citation>
    <scope>NUCLEOTIDE SEQUENCE [LARGE SCALE GENOMIC DNA]</scope>
    <source>
        <strain evidence="1 2">DSM 53668</strain>
    </source>
</reference>
<proteinExistence type="predicted"/>